<dbReference type="InterPro" id="IPR027383">
    <property type="entry name" value="Znf_put"/>
</dbReference>
<dbReference type="EMBL" id="FORT01000007">
    <property type="protein sequence ID" value="SFJ96521.1"/>
    <property type="molecule type" value="Genomic_DNA"/>
</dbReference>
<accession>A0A1I3VQT1</accession>
<dbReference type="Pfam" id="PF13490">
    <property type="entry name" value="zf-HC2"/>
    <property type="match status" value="1"/>
</dbReference>
<dbReference type="InterPro" id="IPR041916">
    <property type="entry name" value="Anti_sigma_zinc_sf"/>
</dbReference>
<protein>
    <recommendedName>
        <fullName evidence="2">Anti-sigma-W factor RsiW</fullName>
    </recommendedName>
</protein>
<comment type="similarity">
    <text evidence="1">Belongs to the zinc-associated anti-sigma factor (ZAS) superfamily. Anti-sigma-W factor family.</text>
</comment>
<evidence type="ECO:0000313" key="5">
    <source>
        <dbReference type="EMBL" id="SFJ96521.1"/>
    </source>
</evidence>
<dbReference type="RefSeq" id="WP_092268585.1">
    <property type="nucleotide sequence ID" value="NZ_FORT01000007.1"/>
</dbReference>
<evidence type="ECO:0000256" key="2">
    <source>
        <dbReference type="ARBA" id="ARBA00024438"/>
    </source>
</evidence>
<proteinExistence type="inferred from homology"/>
<feature type="domain" description="Putative zinc-finger" evidence="3">
    <location>
        <begin position="8"/>
        <end position="35"/>
    </location>
</feature>
<evidence type="ECO:0000259" key="3">
    <source>
        <dbReference type="Pfam" id="PF13490"/>
    </source>
</evidence>
<name>A0A1I3VQT1_9BACL</name>
<keyword evidence="5" id="KW-0479">Metal-binding</keyword>
<dbReference type="Pfam" id="PF14285">
    <property type="entry name" value="DUF4367"/>
    <property type="match status" value="1"/>
</dbReference>
<dbReference type="AlphaFoldDB" id="A0A1I3VQT1"/>
<sequence length="387" mass="43593">MKCADEGLIQAYLDGECSDENSEWFSMHVQHCEECSRMMDELSALDTWTGQTIEQELFRPIDKIKVDTETAWQRFSTKLDHLDSKAPPQLASQKQVGKRRWKDMNKNTKKWVTGASAAAVLAVSLSFPQVQAAASDFLSIFRMDKVEFVKVTPNDMQEIEAWLSSGQAGEKELKGIGKLSIKESNQKDSKDRYYNSREAAEKAGVKLPSLPKELDVESVDINPAFTLQLEINAEKANKLLAQLQVDASFDEKLSGKQFELSVPQSQSIWLRQGEQSLNYTVVDAPKLKAPEGVDLEQLRDTMLSLPFIPDNVKKQMLSIKDWQHTLPMPYLADKDSKMKEVKVHGADAILMTSDNRSQLIWQQDGHIHILEGNGLTGDAMMKIAKNM</sequence>
<evidence type="ECO:0000313" key="6">
    <source>
        <dbReference type="Proteomes" id="UP000198915"/>
    </source>
</evidence>
<reference evidence="6" key="1">
    <citation type="submission" date="2016-10" db="EMBL/GenBank/DDBJ databases">
        <authorList>
            <person name="Varghese N."/>
            <person name="Submissions S."/>
        </authorList>
    </citation>
    <scope>NUCLEOTIDE SEQUENCE [LARGE SCALE GENOMIC DNA]</scope>
    <source>
        <strain evidence="6">OK042</strain>
    </source>
</reference>
<dbReference type="InterPro" id="IPR025377">
    <property type="entry name" value="DUF4367"/>
</dbReference>
<feature type="domain" description="DUF4367" evidence="4">
    <location>
        <begin position="332"/>
        <end position="387"/>
    </location>
</feature>
<dbReference type="STRING" id="1884381.SAMN05518846_10791"/>
<gene>
    <name evidence="5" type="ORF">SAMN05518846_10791</name>
</gene>
<evidence type="ECO:0000259" key="4">
    <source>
        <dbReference type="Pfam" id="PF14285"/>
    </source>
</evidence>
<dbReference type="GO" id="GO:0008270">
    <property type="term" value="F:zinc ion binding"/>
    <property type="evidence" value="ECO:0007669"/>
    <property type="project" value="UniProtKB-KW"/>
</dbReference>
<organism evidence="5 6">
    <name type="scientific">Brevibacillus centrosporus</name>
    <dbReference type="NCBI Taxonomy" id="54910"/>
    <lineage>
        <taxon>Bacteria</taxon>
        <taxon>Bacillati</taxon>
        <taxon>Bacillota</taxon>
        <taxon>Bacilli</taxon>
        <taxon>Bacillales</taxon>
        <taxon>Paenibacillaceae</taxon>
        <taxon>Brevibacillus</taxon>
    </lineage>
</organism>
<keyword evidence="6" id="KW-1185">Reference proteome</keyword>
<dbReference type="Gene3D" id="1.10.10.1320">
    <property type="entry name" value="Anti-sigma factor, zinc-finger domain"/>
    <property type="match status" value="1"/>
</dbReference>
<dbReference type="Proteomes" id="UP000198915">
    <property type="component" value="Unassembled WGS sequence"/>
</dbReference>
<keyword evidence="5" id="KW-0863">Zinc-finger</keyword>
<keyword evidence="5" id="KW-0862">Zinc</keyword>
<evidence type="ECO:0000256" key="1">
    <source>
        <dbReference type="ARBA" id="ARBA00024353"/>
    </source>
</evidence>